<dbReference type="InterPro" id="IPR001810">
    <property type="entry name" value="F-box_dom"/>
</dbReference>
<feature type="region of interest" description="Disordered" evidence="1">
    <location>
        <begin position="433"/>
        <end position="480"/>
    </location>
</feature>
<gene>
    <name evidence="3" type="ORF">M430DRAFT_136029</name>
</gene>
<name>A0A2T3B8V7_AMORE</name>
<dbReference type="InterPro" id="IPR036047">
    <property type="entry name" value="F-box-like_dom_sf"/>
</dbReference>
<dbReference type="EMBL" id="KZ679008">
    <property type="protein sequence ID" value="PSS23267.1"/>
    <property type="molecule type" value="Genomic_DNA"/>
</dbReference>
<dbReference type="OrthoDB" id="5405297at2759"/>
<evidence type="ECO:0000313" key="4">
    <source>
        <dbReference type="Proteomes" id="UP000241818"/>
    </source>
</evidence>
<dbReference type="Gene3D" id="3.80.10.10">
    <property type="entry name" value="Ribonuclease Inhibitor"/>
    <property type="match status" value="1"/>
</dbReference>
<feature type="region of interest" description="Disordered" evidence="1">
    <location>
        <begin position="553"/>
        <end position="580"/>
    </location>
</feature>
<sequence length="580" mass="64326">MKWFRKKKAHGVEQAPDQIRNFPQQYGAPPVSGQLIAKLPAPLLERIFSFVCPHARDETYETCEQSAVEDTCMLCDLRDLAHCAQVSRRWRKLASNVLYHSIRIDTVHYCEREEILAEKRKHRSFMNRNAEPEDTAQARLRLLCRTLRDDGTGLSSKLQILKTSYMTREGSKPDLARIVAVTPNLRYVDLPEGVFMDDASCNTLKQEIQGRCPDLRKMVYMGGSERSLELLARGTLWPNLEVLELSQLDMDPTILRHALGSLHHLKALKISNIKSFDDQIFQHNDYLPPWPALAELTLSHVAAEGLVEYLSRPDTQDTLKSLSLTATGIRPTTLQHILATASRLTYLSINESVAVSFPAGVQPLSSTSLRTLHYEITTASSAGSYSNPSASYYAYLTSSLLSNGLPALRKLYVRDPGFPESLLDLSPPRPAFAFDPDNVPSPKLSPRSTISSPLLSPSSAYSPNPQRFSSNNPFAKMANRPGLKQELEVYSKGLDEMEWNFSSVQPGERGRRGSATAPRPVSSYGLGDGSRGSWAGGSRKSVIVGNGFGGFLAIPADDEGRPRSSAGEGKKRGSQYDIWR</sequence>
<dbReference type="Gene3D" id="1.20.1280.50">
    <property type="match status" value="1"/>
</dbReference>
<dbReference type="AlphaFoldDB" id="A0A2T3B8V7"/>
<dbReference type="GeneID" id="36570519"/>
<dbReference type="CDD" id="cd09917">
    <property type="entry name" value="F-box_SF"/>
    <property type="match status" value="1"/>
</dbReference>
<evidence type="ECO:0000259" key="2">
    <source>
        <dbReference type="Pfam" id="PF12937"/>
    </source>
</evidence>
<feature type="compositionally biased region" description="Low complexity" evidence="1">
    <location>
        <begin position="444"/>
        <end position="465"/>
    </location>
</feature>
<dbReference type="Proteomes" id="UP000241818">
    <property type="component" value="Unassembled WGS sequence"/>
</dbReference>
<dbReference type="InterPro" id="IPR032675">
    <property type="entry name" value="LRR_dom_sf"/>
</dbReference>
<keyword evidence="4" id="KW-1185">Reference proteome</keyword>
<proteinExistence type="predicted"/>
<organism evidence="3 4">
    <name type="scientific">Amorphotheca resinae ATCC 22711</name>
    <dbReference type="NCBI Taxonomy" id="857342"/>
    <lineage>
        <taxon>Eukaryota</taxon>
        <taxon>Fungi</taxon>
        <taxon>Dikarya</taxon>
        <taxon>Ascomycota</taxon>
        <taxon>Pezizomycotina</taxon>
        <taxon>Leotiomycetes</taxon>
        <taxon>Helotiales</taxon>
        <taxon>Amorphothecaceae</taxon>
        <taxon>Amorphotheca</taxon>
    </lineage>
</organism>
<dbReference type="InParanoid" id="A0A2T3B8V7"/>
<evidence type="ECO:0000313" key="3">
    <source>
        <dbReference type="EMBL" id="PSS23267.1"/>
    </source>
</evidence>
<accession>A0A2T3B8V7</accession>
<dbReference type="SUPFAM" id="SSF81383">
    <property type="entry name" value="F-box domain"/>
    <property type="match status" value="1"/>
</dbReference>
<dbReference type="Pfam" id="PF12937">
    <property type="entry name" value="F-box-like"/>
    <property type="match status" value="1"/>
</dbReference>
<dbReference type="RefSeq" id="XP_024723313.1">
    <property type="nucleotide sequence ID" value="XM_024862438.1"/>
</dbReference>
<reference evidence="3 4" key="1">
    <citation type="journal article" date="2018" name="New Phytol.">
        <title>Comparative genomics and transcriptomics depict ericoid mycorrhizal fungi as versatile saprotrophs and plant mutualists.</title>
        <authorList>
            <person name="Martino E."/>
            <person name="Morin E."/>
            <person name="Grelet G.A."/>
            <person name="Kuo A."/>
            <person name="Kohler A."/>
            <person name="Daghino S."/>
            <person name="Barry K.W."/>
            <person name="Cichocki N."/>
            <person name="Clum A."/>
            <person name="Dockter R.B."/>
            <person name="Hainaut M."/>
            <person name="Kuo R.C."/>
            <person name="LaButti K."/>
            <person name="Lindahl B.D."/>
            <person name="Lindquist E.A."/>
            <person name="Lipzen A."/>
            <person name="Khouja H.R."/>
            <person name="Magnuson J."/>
            <person name="Murat C."/>
            <person name="Ohm R.A."/>
            <person name="Singer S.W."/>
            <person name="Spatafora J.W."/>
            <person name="Wang M."/>
            <person name="Veneault-Fourrey C."/>
            <person name="Henrissat B."/>
            <person name="Grigoriev I.V."/>
            <person name="Martin F.M."/>
            <person name="Perotto S."/>
        </authorList>
    </citation>
    <scope>NUCLEOTIDE SEQUENCE [LARGE SCALE GENOMIC DNA]</scope>
    <source>
        <strain evidence="3 4">ATCC 22711</strain>
    </source>
</reference>
<dbReference type="STRING" id="857342.A0A2T3B8V7"/>
<dbReference type="SUPFAM" id="SSF52047">
    <property type="entry name" value="RNI-like"/>
    <property type="match status" value="1"/>
</dbReference>
<feature type="domain" description="F-box" evidence="2">
    <location>
        <begin position="36"/>
        <end position="103"/>
    </location>
</feature>
<feature type="region of interest" description="Disordered" evidence="1">
    <location>
        <begin position="503"/>
        <end position="539"/>
    </location>
</feature>
<protein>
    <recommendedName>
        <fullName evidence="2">F-box domain-containing protein</fullName>
    </recommendedName>
</protein>
<evidence type="ECO:0000256" key="1">
    <source>
        <dbReference type="SAM" id="MobiDB-lite"/>
    </source>
</evidence>